<evidence type="ECO:0000259" key="5">
    <source>
        <dbReference type="PROSITE" id="PS51387"/>
    </source>
</evidence>
<sequence>MVIMEKAKWKLFGLRDIFRATPSCRSLPGDAAWPSITAWSALNSTIGGRLIATVPQGSPCHAPNFNSEQCESLAEQWDYPWIHSQDPSAIDMPWFQNGTCDPFHPIETPCTLGNLVSYSINVSSAMDVIAGLKFARQNNVRIAIKNTGHDFIGKSTAKGGLGLWTHNLNQIDILWNYTSSGYSGPAMKMGAGTQAYLAYEAAHQVGYRVIGGTCPTVGLAGGYTQGGGHSALSSLYGMSADHVLEWEVVTPDGQHIVTSPEKHADLHWAISGGGPGTFGVVISMTTKMFKDGTTNGASLSFNTTSAPGSTFWSAIEEFQSHLGPLVDSGSVALYSITSTTFFAYIAAPTINTTKISSYLQPTTSLLSSLNATFSLSITTDPSYFDYFSRYFGPLPAGVWDSSHLISSRLIPRSVVQANNSIVASAFQNITASGIWSLSAVALNVSHTVAGNVPGSNAVLPAWRSALLHTIVYSPWNWTVPQSVMVERENYLTNTISPLLESFTPGSGTYLNEANFDQIAWHEQFYGANWDRLSDVKKKYDPEGLLYARTAVGSEAWEEGEGGRICRI</sequence>
<name>A0A2T3APH9_AMORE</name>
<evidence type="ECO:0000256" key="3">
    <source>
        <dbReference type="ARBA" id="ARBA00022827"/>
    </source>
</evidence>
<keyword evidence="3" id="KW-0274">FAD</keyword>
<dbReference type="InterPro" id="IPR036318">
    <property type="entry name" value="FAD-bd_PCMH-like_sf"/>
</dbReference>
<dbReference type="SUPFAM" id="SSF56176">
    <property type="entry name" value="FAD-binding/transporter-associated domain-like"/>
    <property type="match status" value="1"/>
</dbReference>
<dbReference type="EMBL" id="KZ679019">
    <property type="protein sequence ID" value="PSS06908.1"/>
    <property type="molecule type" value="Genomic_DNA"/>
</dbReference>
<dbReference type="InterPro" id="IPR016169">
    <property type="entry name" value="FAD-bd_PCMH_sub2"/>
</dbReference>
<dbReference type="AlphaFoldDB" id="A0A2T3APH9"/>
<evidence type="ECO:0000313" key="7">
    <source>
        <dbReference type="Proteomes" id="UP000241818"/>
    </source>
</evidence>
<reference evidence="6 7" key="1">
    <citation type="journal article" date="2018" name="New Phytol.">
        <title>Comparative genomics and transcriptomics depict ericoid mycorrhizal fungi as versatile saprotrophs and plant mutualists.</title>
        <authorList>
            <person name="Martino E."/>
            <person name="Morin E."/>
            <person name="Grelet G.A."/>
            <person name="Kuo A."/>
            <person name="Kohler A."/>
            <person name="Daghino S."/>
            <person name="Barry K.W."/>
            <person name="Cichocki N."/>
            <person name="Clum A."/>
            <person name="Dockter R.B."/>
            <person name="Hainaut M."/>
            <person name="Kuo R.C."/>
            <person name="LaButti K."/>
            <person name="Lindahl B.D."/>
            <person name="Lindquist E.A."/>
            <person name="Lipzen A."/>
            <person name="Khouja H.R."/>
            <person name="Magnuson J."/>
            <person name="Murat C."/>
            <person name="Ohm R.A."/>
            <person name="Singer S.W."/>
            <person name="Spatafora J.W."/>
            <person name="Wang M."/>
            <person name="Veneault-Fourrey C."/>
            <person name="Henrissat B."/>
            <person name="Grigoriev I.V."/>
            <person name="Martin F.M."/>
            <person name="Perotto S."/>
        </authorList>
    </citation>
    <scope>NUCLEOTIDE SEQUENCE [LARGE SCALE GENOMIC DNA]</scope>
    <source>
        <strain evidence="6 7">ATCC 22711</strain>
    </source>
</reference>
<evidence type="ECO:0000256" key="4">
    <source>
        <dbReference type="ARBA" id="ARBA00023002"/>
    </source>
</evidence>
<keyword evidence="4" id="KW-0560">Oxidoreductase</keyword>
<dbReference type="SUPFAM" id="SSF55103">
    <property type="entry name" value="FAD-linked oxidases, C-terminal domain"/>
    <property type="match status" value="1"/>
</dbReference>
<dbReference type="OrthoDB" id="9983560at2759"/>
<evidence type="ECO:0000256" key="1">
    <source>
        <dbReference type="ARBA" id="ARBA00005466"/>
    </source>
</evidence>
<dbReference type="STRING" id="857342.A0A2T3APH9"/>
<keyword evidence="7" id="KW-1185">Reference proteome</keyword>
<dbReference type="RefSeq" id="XP_024716564.1">
    <property type="nucleotide sequence ID" value="XM_024869474.1"/>
</dbReference>
<dbReference type="GeneID" id="36577555"/>
<dbReference type="InParanoid" id="A0A2T3APH9"/>
<dbReference type="InterPro" id="IPR012951">
    <property type="entry name" value="BBE"/>
</dbReference>
<evidence type="ECO:0000313" key="6">
    <source>
        <dbReference type="EMBL" id="PSS06908.1"/>
    </source>
</evidence>
<dbReference type="InterPro" id="IPR050432">
    <property type="entry name" value="FAD-linked_Oxidoreductases_BP"/>
</dbReference>
<dbReference type="GO" id="GO:0071949">
    <property type="term" value="F:FAD binding"/>
    <property type="evidence" value="ECO:0007669"/>
    <property type="project" value="InterPro"/>
</dbReference>
<dbReference type="Pfam" id="PF08031">
    <property type="entry name" value="BBE"/>
    <property type="match status" value="1"/>
</dbReference>
<evidence type="ECO:0000256" key="2">
    <source>
        <dbReference type="ARBA" id="ARBA00022630"/>
    </source>
</evidence>
<dbReference type="PROSITE" id="PS51387">
    <property type="entry name" value="FAD_PCMH"/>
    <property type="match status" value="1"/>
</dbReference>
<gene>
    <name evidence="6" type="ORF">M430DRAFT_70069</name>
</gene>
<dbReference type="InterPro" id="IPR006094">
    <property type="entry name" value="Oxid_FAD_bind_N"/>
</dbReference>
<accession>A0A2T3APH9</accession>
<dbReference type="Proteomes" id="UP000241818">
    <property type="component" value="Unassembled WGS sequence"/>
</dbReference>
<dbReference type="Gene3D" id="3.30.465.10">
    <property type="match status" value="2"/>
</dbReference>
<dbReference type="Pfam" id="PF01565">
    <property type="entry name" value="FAD_binding_4"/>
    <property type="match status" value="1"/>
</dbReference>
<keyword evidence="2" id="KW-0285">Flavoprotein</keyword>
<dbReference type="InterPro" id="IPR016166">
    <property type="entry name" value="FAD-bd_PCMH"/>
</dbReference>
<dbReference type="PANTHER" id="PTHR13878">
    <property type="entry name" value="GULONOLACTONE OXIDASE"/>
    <property type="match status" value="1"/>
</dbReference>
<organism evidence="6 7">
    <name type="scientific">Amorphotheca resinae ATCC 22711</name>
    <dbReference type="NCBI Taxonomy" id="857342"/>
    <lineage>
        <taxon>Eukaryota</taxon>
        <taxon>Fungi</taxon>
        <taxon>Dikarya</taxon>
        <taxon>Ascomycota</taxon>
        <taxon>Pezizomycotina</taxon>
        <taxon>Leotiomycetes</taxon>
        <taxon>Helotiales</taxon>
        <taxon>Amorphothecaceae</taxon>
        <taxon>Amorphotheca</taxon>
    </lineage>
</organism>
<dbReference type="GO" id="GO:0016491">
    <property type="term" value="F:oxidoreductase activity"/>
    <property type="evidence" value="ECO:0007669"/>
    <property type="project" value="UniProtKB-KW"/>
</dbReference>
<protein>
    <recommendedName>
        <fullName evidence="5">FAD-binding PCMH-type domain-containing protein</fullName>
    </recommendedName>
</protein>
<dbReference type="PANTHER" id="PTHR13878:SF91">
    <property type="entry name" value="FAD BINDING DOMAIN PROTEIN (AFU_ORTHOLOGUE AFUA_6G12070)-RELATED"/>
    <property type="match status" value="1"/>
</dbReference>
<proteinExistence type="inferred from homology"/>
<feature type="domain" description="FAD-binding PCMH-type" evidence="5">
    <location>
        <begin position="112"/>
        <end position="291"/>
    </location>
</feature>
<dbReference type="InterPro" id="IPR016164">
    <property type="entry name" value="FAD-linked_Oxase-like_C"/>
</dbReference>
<comment type="similarity">
    <text evidence="1">Belongs to the oxygen-dependent FAD-linked oxidoreductase family.</text>
</comment>